<reference evidence="1 2" key="1">
    <citation type="submission" date="2023-09" db="EMBL/GenBank/DDBJ databases">
        <authorList>
            <person name="Zhai L."/>
        </authorList>
    </citation>
    <scope>NUCLEOTIDE SEQUENCE [LARGE SCALE GENOMIC DNA]</scope>
    <source>
        <strain evidence="1 2">5 N-1</strain>
    </source>
</reference>
<proteinExistence type="predicted"/>
<evidence type="ECO:0000313" key="2">
    <source>
        <dbReference type="Proteomes" id="UP001256646"/>
    </source>
</evidence>
<dbReference type="Proteomes" id="UP001256646">
    <property type="component" value="Unassembled WGS sequence"/>
</dbReference>
<gene>
    <name evidence="1" type="ORF">RGC78_02490</name>
</gene>
<accession>A0ABU1EEC9</accession>
<dbReference type="Pfam" id="PF14136">
    <property type="entry name" value="DUF4303"/>
    <property type="match status" value="1"/>
</dbReference>
<dbReference type="RefSeq" id="WP_252215442.1">
    <property type="nucleotide sequence ID" value="NZ_JAVJAN010000005.1"/>
</dbReference>
<sequence length="188" mass="22251">MNFDFNEFKQNIILATKSAFLEIVKTNKEDTVYAFSLNCSADVRSIGIIANTKSALNDIVDGSDNDFWYYRFCPEEWKIWNGADDEFYRIGNKLKAFQEDNKDRISDSETNVYTYFFQEFREKIFDVCIDALLELKEEEFFANNSKEGIELNFWVSEFLDEEESIDIFSKLNDKNTVDEYKEHIEEIL</sequence>
<organism evidence="1 2">
    <name type="scientific">Clostridium aquiflavi</name>
    <dbReference type="NCBI Taxonomy" id="3073603"/>
    <lineage>
        <taxon>Bacteria</taxon>
        <taxon>Bacillati</taxon>
        <taxon>Bacillota</taxon>
        <taxon>Clostridia</taxon>
        <taxon>Eubacteriales</taxon>
        <taxon>Clostridiaceae</taxon>
        <taxon>Clostridium</taxon>
    </lineage>
</organism>
<protein>
    <submittedName>
        <fullName evidence="1">DUF4303 domain-containing protein</fullName>
    </submittedName>
</protein>
<dbReference type="EMBL" id="JAVJAN010000005">
    <property type="protein sequence ID" value="MDR5586329.1"/>
    <property type="molecule type" value="Genomic_DNA"/>
</dbReference>
<evidence type="ECO:0000313" key="1">
    <source>
        <dbReference type="EMBL" id="MDR5586329.1"/>
    </source>
</evidence>
<name>A0ABU1EEC9_9CLOT</name>
<keyword evidence="2" id="KW-1185">Reference proteome</keyword>
<dbReference type="InterPro" id="IPR025409">
    <property type="entry name" value="DUF4303"/>
</dbReference>
<comment type="caution">
    <text evidence="1">The sequence shown here is derived from an EMBL/GenBank/DDBJ whole genome shotgun (WGS) entry which is preliminary data.</text>
</comment>